<dbReference type="SUPFAM" id="SSF53335">
    <property type="entry name" value="S-adenosyl-L-methionine-dependent methyltransferases"/>
    <property type="match status" value="1"/>
</dbReference>
<keyword evidence="2" id="KW-0808">Transferase</keyword>
<dbReference type="InterPro" id="IPR029063">
    <property type="entry name" value="SAM-dependent_MTases_sf"/>
</dbReference>
<reference evidence="2 3" key="1">
    <citation type="submission" date="2014-02" db="EMBL/GenBank/DDBJ databases">
        <authorList>
            <person name="Genoscope - CEA"/>
        </authorList>
    </citation>
    <scope>NUCLEOTIDE SEQUENCE [LARGE SCALE GENOMIC DNA]</scope>
    <source>
        <strain evidence="2 3">PCC 8005</strain>
    </source>
</reference>
<evidence type="ECO:0000259" key="1">
    <source>
        <dbReference type="Pfam" id="PF08241"/>
    </source>
</evidence>
<dbReference type="GO" id="GO:0032259">
    <property type="term" value="P:methylation"/>
    <property type="evidence" value="ECO:0007669"/>
    <property type="project" value="UniProtKB-KW"/>
</dbReference>
<name>A0A9P1P356_9CYAN</name>
<sequence>MKEYTLTTQTELITWYQENPDFVALREKMQGYSEQDFMNSNLKLLQDLCMCDFIKKHIPPGAKVLEIGGAYSRILSFFKDKIEGWNLDKFEGIGNGPKEIVSTQDYKVIPAYIGTFDPRLPDGYFDLVFSISVLEHINEDDRLLKNIVDDIDRLLKPGGYSVHCIDCRFPTNKPANLDNRRMAKYIIQQYGFDPQYVIDNHQNQDVFHMSGKAYDKFWKKSCQNRPYQLDGLPFNIFLVNQKKHIEGYEKLNRVRQKYAFPNVYKVDSYCFELFGTGREIIFDKIRKQNINLMLEIGCFLCGSSLQWLEKTQNLTVIGVDSWDDDFASILEYYNAKPAFKGCFRKIKDIQGFIQSVRQHGPYISAVANVKKYRDRFIPAKGHSPQVLYELHDLGVKPELIYFDSNKTLDNINVCWQLFPDAILCGDDWNWGANQGFPVQHKVNDFCQRNGFSVTVKQATWILSRS</sequence>
<evidence type="ECO:0000313" key="3">
    <source>
        <dbReference type="Proteomes" id="UP000032946"/>
    </source>
</evidence>
<dbReference type="Proteomes" id="UP000032946">
    <property type="component" value="Chromosome"/>
</dbReference>
<dbReference type="EC" id="2.1.-.-" evidence="2"/>
<dbReference type="Pfam" id="PF08241">
    <property type="entry name" value="Methyltransf_11"/>
    <property type="match status" value="1"/>
</dbReference>
<keyword evidence="2" id="KW-0489">Methyltransferase</keyword>
<keyword evidence="3" id="KW-1185">Reference proteome</keyword>
<dbReference type="EMBL" id="FO818640">
    <property type="protein sequence ID" value="CDM98668.1"/>
    <property type="molecule type" value="Genomic_DNA"/>
</dbReference>
<protein>
    <submittedName>
        <fullName evidence="2">Methyltransferase</fullName>
        <ecNumber evidence="2">2.1.-.-</ecNumber>
    </submittedName>
</protein>
<dbReference type="Gene3D" id="3.40.50.150">
    <property type="entry name" value="Vaccinia Virus protein VP39"/>
    <property type="match status" value="1"/>
</dbReference>
<dbReference type="InterPro" id="IPR013216">
    <property type="entry name" value="Methyltransf_11"/>
</dbReference>
<proteinExistence type="predicted"/>
<gene>
    <name evidence="2" type="ORF">ARTHRO_61269</name>
</gene>
<organism evidence="2 3">
    <name type="scientific">Limnospira indica PCC 8005</name>
    <dbReference type="NCBI Taxonomy" id="376219"/>
    <lineage>
        <taxon>Bacteria</taxon>
        <taxon>Bacillati</taxon>
        <taxon>Cyanobacteriota</taxon>
        <taxon>Cyanophyceae</taxon>
        <taxon>Oscillatoriophycideae</taxon>
        <taxon>Oscillatoriales</taxon>
        <taxon>Sirenicapillariaceae</taxon>
        <taxon>Limnospira</taxon>
    </lineage>
</organism>
<accession>A0A9P1P356</accession>
<dbReference type="CDD" id="cd02440">
    <property type="entry name" value="AdoMet_MTases"/>
    <property type="match status" value="1"/>
</dbReference>
<feature type="domain" description="Methyltransferase type 11" evidence="1">
    <location>
        <begin position="119"/>
        <end position="161"/>
    </location>
</feature>
<dbReference type="GO" id="GO:0008757">
    <property type="term" value="F:S-adenosylmethionine-dependent methyltransferase activity"/>
    <property type="evidence" value="ECO:0007669"/>
    <property type="project" value="InterPro"/>
</dbReference>
<evidence type="ECO:0000313" key="2">
    <source>
        <dbReference type="EMBL" id="CDM98668.1"/>
    </source>
</evidence>
<dbReference type="AlphaFoldDB" id="A0A9P1P356"/>